<protein>
    <submittedName>
        <fullName evidence="2">Uncharacterized protein</fullName>
    </submittedName>
</protein>
<proteinExistence type="predicted"/>
<evidence type="ECO:0000256" key="1">
    <source>
        <dbReference type="SAM" id="MobiDB-lite"/>
    </source>
</evidence>
<reference evidence="2 3" key="1">
    <citation type="journal article" date="2012" name="Genome Biol.">
        <title>Genome and low-iron response of an oceanic diatom adapted to chronic iron limitation.</title>
        <authorList>
            <person name="Lommer M."/>
            <person name="Specht M."/>
            <person name="Roy A.S."/>
            <person name="Kraemer L."/>
            <person name="Andreson R."/>
            <person name="Gutowska M.A."/>
            <person name="Wolf J."/>
            <person name="Bergner S.V."/>
            <person name="Schilhabel M.B."/>
            <person name="Klostermeier U.C."/>
            <person name="Beiko R.G."/>
            <person name="Rosenstiel P."/>
            <person name="Hippler M."/>
            <person name="Laroche J."/>
        </authorList>
    </citation>
    <scope>NUCLEOTIDE SEQUENCE [LARGE SCALE GENOMIC DNA]</scope>
    <source>
        <strain evidence="2 3">CCMP1005</strain>
    </source>
</reference>
<sequence>MFQKDVDALWRNQAVDDDNSTTDNSVRSDSGARHSLVNRRSVLGSRRSSFAGREIPQNSPHSSFTAGVRNSSSSTRRSSFTRPSSLTGRNAPTIDMGSLMTKVNDQALSDSNMKKLVLPRGTRKYSDRCWLEKDIKTIRRDIVSSGVFFPKFDQGLKSYYNKDWEHAKQCFELILSSRDDGPTIYFMEQMEKHDFVPPKDFDGYRVVEQ</sequence>
<evidence type="ECO:0000313" key="3">
    <source>
        <dbReference type="Proteomes" id="UP000266841"/>
    </source>
</evidence>
<keyword evidence="3" id="KW-1185">Reference proteome</keyword>
<dbReference type="PANTHER" id="PTHR43336">
    <property type="entry name" value="OXYGEN SENSOR HISTIDINE KINASE RESPONSE REGULATOR DEVS/DOSS"/>
    <property type="match status" value="1"/>
</dbReference>
<dbReference type="EMBL" id="AGNL01008962">
    <property type="protein sequence ID" value="EJK70155.1"/>
    <property type="molecule type" value="Genomic_DNA"/>
</dbReference>
<dbReference type="PANTHER" id="PTHR43336:SF3">
    <property type="entry name" value="GUANYLATE CYCLASE DOMAIN-CONTAINING PROTEIN"/>
    <property type="match status" value="1"/>
</dbReference>
<gene>
    <name evidence="2" type="ORF">THAOC_08507</name>
</gene>
<comment type="caution">
    <text evidence="2">The sequence shown here is derived from an EMBL/GenBank/DDBJ whole genome shotgun (WGS) entry which is preliminary data.</text>
</comment>
<dbReference type="Proteomes" id="UP000266841">
    <property type="component" value="Unassembled WGS sequence"/>
</dbReference>
<feature type="compositionally biased region" description="Low complexity" evidence="1">
    <location>
        <begin position="71"/>
        <end position="87"/>
    </location>
</feature>
<evidence type="ECO:0000313" key="2">
    <source>
        <dbReference type="EMBL" id="EJK70155.1"/>
    </source>
</evidence>
<feature type="compositionally biased region" description="Polar residues" evidence="1">
    <location>
        <begin position="56"/>
        <end position="70"/>
    </location>
</feature>
<accession>K0SXM4</accession>
<feature type="region of interest" description="Disordered" evidence="1">
    <location>
        <begin position="13"/>
        <end position="95"/>
    </location>
</feature>
<dbReference type="AlphaFoldDB" id="K0SXM4"/>
<name>K0SXM4_THAOC</name>
<organism evidence="2 3">
    <name type="scientific">Thalassiosira oceanica</name>
    <name type="common">Marine diatom</name>
    <dbReference type="NCBI Taxonomy" id="159749"/>
    <lineage>
        <taxon>Eukaryota</taxon>
        <taxon>Sar</taxon>
        <taxon>Stramenopiles</taxon>
        <taxon>Ochrophyta</taxon>
        <taxon>Bacillariophyta</taxon>
        <taxon>Coscinodiscophyceae</taxon>
        <taxon>Thalassiosirophycidae</taxon>
        <taxon>Thalassiosirales</taxon>
        <taxon>Thalassiosiraceae</taxon>
        <taxon>Thalassiosira</taxon>
    </lineage>
</organism>